<evidence type="ECO:0000313" key="5">
    <source>
        <dbReference type="EMBL" id="KAG5972242.1"/>
    </source>
</evidence>
<organism evidence="5 7">
    <name type="scientific">Claviceps arundinis</name>
    <dbReference type="NCBI Taxonomy" id="1623583"/>
    <lineage>
        <taxon>Eukaryota</taxon>
        <taxon>Fungi</taxon>
        <taxon>Dikarya</taxon>
        <taxon>Ascomycota</taxon>
        <taxon>Pezizomycotina</taxon>
        <taxon>Sordariomycetes</taxon>
        <taxon>Hypocreomycetidae</taxon>
        <taxon>Hypocreales</taxon>
        <taxon>Clavicipitaceae</taxon>
        <taxon>Claviceps</taxon>
    </lineage>
</organism>
<evidence type="ECO:0000313" key="7">
    <source>
        <dbReference type="Proteomes" id="UP000784919"/>
    </source>
</evidence>
<dbReference type="OrthoDB" id="5213892at2759"/>
<dbReference type="InterPro" id="IPR021858">
    <property type="entry name" value="Fun_TF"/>
</dbReference>
<evidence type="ECO:0000256" key="1">
    <source>
        <dbReference type="ARBA" id="ARBA00004123"/>
    </source>
</evidence>
<dbReference type="AlphaFoldDB" id="A0A9P7MXJ3"/>
<proteinExistence type="predicted"/>
<dbReference type="EMBL" id="SRPS01000048">
    <property type="protein sequence ID" value="KAG5972242.1"/>
    <property type="molecule type" value="Genomic_DNA"/>
</dbReference>
<evidence type="ECO:0008006" key="8">
    <source>
        <dbReference type="Google" id="ProtNLM"/>
    </source>
</evidence>
<reference evidence="5 6" key="1">
    <citation type="journal article" date="2020" name="bioRxiv">
        <title>Whole genome comparisons of ergot fungi reveals the divergence and evolution of species within the genus Claviceps are the result of varying mechanisms driving genome evolution and host range expansion.</title>
        <authorList>
            <person name="Wyka S.A."/>
            <person name="Mondo S.J."/>
            <person name="Liu M."/>
            <person name="Dettman J."/>
            <person name="Nalam V."/>
            <person name="Broders K.D."/>
        </authorList>
    </citation>
    <scope>NUCLEOTIDE SEQUENCE</scope>
    <source>
        <strain evidence="5">CCC 1102</strain>
        <strain evidence="4 6">LM583</strain>
    </source>
</reference>
<dbReference type="Pfam" id="PF11951">
    <property type="entry name" value="Fungal_trans_2"/>
    <property type="match status" value="1"/>
</dbReference>
<dbReference type="Proteomes" id="UP000742024">
    <property type="component" value="Unassembled WGS sequence"/>
</dbReference>
<dbReference type="Proteomes" id="UP000784919">
    <property type="component" value="Unassembled WGS sequence"/>
</dbReference>
<protein>
    <recommendedName>
        <fullName evidence="8">C6 transcription factor</fullName>
    </recommendedName>
</protein>
<comment type="caution">
    <text evidence="5">The sequence shown here is derived from an EMBL/GenBank/DDBJ whole genome shotgun (WGS) entry which is preliminary data.</text>
</comment>
<dbReference type="GO" id="GO:0005634">
    <property type="term" value="C:nucleus"/>
    <property type="evidence" value="ECO:0007669"/>
    <property type="project" value="UniProtKB-SubCell"/>
</dbReference>
<comment type="subcellular location">
    <subcellularLocation>
        <location evidence="1">Nucleus</location>
    </subcellularLocation>
</comment>
<gene>
    <name evidence="5" type="ORF">E4U56_006127</name>
    <name evidence="4" type="ORF">E4U57_004951</name>
</gene>
<dbReference type="EMBL" id="SRPR01000038">
    <property type="protein sequence ID" value="KAG5964680.1"/>
    <property type="molecule type" value="Genomic_DNA"/>
</dbReference>
<evidence type="ECO:0000256" key="2">
    <source>
        <dbReference type="ARBA" id="ARBA00023242"/>
    </source>
</evidence>
<sequence>MDPLHTAPAVMQPAHEPGCWTCRAQDRECIGNRPECGVDVFQTMGSLCHFPATRPVRVVRGPPEMDTAKTIKVQMKRHYDRTRNRKIRELMAAARLKTKSDLGNTSAKGTILAADPQAEHIGPSNTDPSTRSQDHDRSISNSGSTDDVVLSSSTPPLLPPPGNLQYSPQVVFMREEDFRNRSKTDNLHLVMTYLDQVFPHLFPHYRPPFLEGGRESRDWILDILQRNKVVYRTAVSVASYFSAVLHATDAASAQASCINAVMDQLGDQLGRGLEKLTAEMCALNASKAGFDRKGGLNVMQSLLQMLILKVVTSNRCKDWQTHLDAAIALFEQIVPNPHNWTEMLHSPIYPRWPPRVATAIRPPRDTDQAALRFFTATLLYMDVISSVTLGRAPRLARYQEGIMPSCTRQPSDECAPSAGPLSMDAFFGLPNWVLQLLGNIAALDSWKKVQIQRGCLSNKELLVRAKVISDGIQASLDLLEKQKDVPRPAVASSSLPLPVTDPDMVCRPEDEFLFQAMWLLATLSYLHVVTSGWRPASPGIWLSVSKVTHLLSWLRNGPKLRALAWPVCVCGCLCPQNDEPVYRSAVRRLGAVHLFGMMIEVEEVMERVWSLRGQLDKSWDVARCLNVLGHGVLFI</sequence>
<keyword evidence="6" id="KW-1185">Reference proteome</keyword>
<name>A0A9P7MXJ3_9HYPO</name>
<feature type="region of interest" description="Disordered" evidence="3">
    <location>
        <begin position="113"/>
        <end position="166"/>
    </location>
</feature>
<keyword evidence="2" id="KW-0539">Nucleus</keyword>
<accession>A0A9P7MXJ3</accession>
<dbReference type="PANTHER" id="PTHR37534">
    <property type="entry name" value="TRANSCRIPTIONAL ACTIVATOR PROTEIN UGA3"/>
    <property type="match status" value="1"/>
</dbReference>
<dbReference type="PANTHER" id="PTHR37534:SF20">
    <property type="entry name" value="PRO1A C6 ZINK-FINGER PROTEIN"/>
    <property type="match status" value="1"/>
</dbReference>
<evidence type="ECO:0000313" key="6">
    <source>
        <dbReference type="Proteomes" id="UP000742024"/>
    </source>
</evidence>
<evidence type="ECO:0000313" key="4">
    <source>
        <dbReference type="EMBL" id="KAG5964680.1"/>
    </source>
</evidence>
<evidence type="ECO:0000256" key="3">
    <source>
        <dbReference type="SAM" id="MobiDB-lite"/>
    </source>
</evidence>